<dbReference type="GO" id="GO:0010508">
    <property type="term" value="P:positive regulation of autophagy"/>
    <property type="evidence" value="ECO:0007669"/>
    <property type="project" value="TreeGrafter"/>
</dbReference>
<dbReference type="GeneID" id="102813075"/>
<dbReference type="RefSeq" id="XP_006869734.1">
    <property type="nucleotide sequence ID" value="XM_006869672.1"/>
</dbReference>
<dbReference type="InterPro" id="IPR006574">
    <property type="entry name" value="PRY"/>
</dbReference>
<dbReference type="PANTHER" id="PTHR25465:SF14">
    <property type="entry name" value="E3 UBIQUITIN-PROTEIN LIGASE TRIM65"/>
    <property type="match status" value="1"/>
</dbReference>
<dbReference type="SMART" id="SM00449">
    <property type="entry name" value="SPRY"/>
    <property type="match status" value="1"/>
</dbReference>
<gene>
    <name evidence="13" type="primary">TRIM65</name>
</gene>
<dbReference type="Pfam" id="PF00622">
    <property type="entry name" value="SPRY"/>
    <property type="match status" value="1"/>
</dbReference>
<organism evidence="12 13">
    <name type="scientific">Chrysochloris asiatica</name>
    <name type="common">Cape golden mole</name>
    <dbReference type="NCBI Taxonomy" id="185453"/>
    <lineage>
        <taxon>Eukaryota</taxon>
        <taxon>Metazoa</taxon>
        <taxon>Chordata</taxon>
        <taxon>Craniata</taxon>
        <taxon>Vertebrata</taxon>
        <taxon>Euteleostomi</taxon>
        <taxon>Mammalia</taxon>
        <taxon>Eutheria</taxon>
        <taxon>Afrotheria</taxon>
        <taxon>Chrysochloridae</taxon>
        <taxon>Chrysochlorinae</taxon>
        <taxon>Chrysochloris</taxon>
    </lineage>
</organism>
<dbReference type="InterPro" id="IPR043136">
    <property type="entry name" value="B30.2/SPRY_sf"/>
</dbReference>
<dbReference type="CTD" id="201292"/>
<dbReference type="PROSITE" id="PS50188">
    <property type="entry name" value="B302_SPRY"/>
    <property type="match status" value="1"/>
</dbReference>
<dbReference type="Proteomes" id="UP000504623">
    <property type="component" value="Unplaced"/>
</dbReference>
<dbReference type="InterPro" id="IPR001870">
    <property type="entry name" value="B30.2/SPRY"/>
</dbReference>
<reference evidence="13" key="1">
    <citation type="submission" date="2025-08" db="UniProtKB">
        <authorList>
            <consortium name="RefSeq"/>
        </authorList>
    </citation>
    <scope>IDENTIFICATION</scope>
    <source>
        <tissue evidence="13">Spleen</tissue>
    </source>
</reference>
<dbReference type="Gene3D" id="2.60.120.920">
    <property type="match status" value="1"/>
</dbReference>
<keyword evidence="12" id="KW-1185">Reference proteome</keyword>
<evidence type="ECO:0000256" key="3">
    <source>
        <dbReference type="ARBA" id="ARBA00022588"/>
    </source>
</evidence>
<dbReference type="GO" id="GO:0008270">
    <property type="term" value="F:zinc ion binding"/>
    <property type="evidence" value="ECO:0007669"/>
    <property type="project" value="UniProtKB-KW"/>
</dbReference>
<dbReference type="GO" id="GO:0005737">
    <property type="term" value="C:cytoplasm"/>
    <property type="evidence" value="ECO:0007669"/>
    <property type="project" value="UniProtKB-SubCell"/>
</dbReference>
<keyword evidence="6" id="KW-0862">Zinc</keyword>
<dbReference type="Gene3D" id="3.30.160.60">
    <property type="entry name" value="Classic Zinc Finger"/>
    <property type="match status" value="1"/>
</dbReference>
<evidence type="ECO:0000256" key="5">
    <source>
        <dbReference type="ARBA" id="ARBA00022771"/>
    </source>
</evidence>
<evidence type="ECO:0000256" key="7">
    <source>
        <dbReference type="ARBA" id="ARBA00022859"/>
    </source>
</evidence>
<feature type="coiled-coil region" evidence="9">
    <location>
        <begin position="132"/>
        <end position="213"/>
    </location>
</feature>
<dbReference type="SMART" id="SM00589">
    <property type="entry name" value="PRY"/>
    <property type="match status" value="1"/>
</dbReference>
<dbReference type="FunFam" id="2.60.120.920:FF:000061">
    <property type="entry name" value="Tripartite motif containing 65"/>
    <property type="match status" value="1"/>
</dbReference>
<dbReference type="AlphaFoldDB" id="A0A9B0TZV7"/>
<dbReference type="CDD" id="cd19835">
    <property type="entry name" value="Bbox2_TRIM65_C-IV"/>
    <property type="match status" value="1"/>
</dbReference>
<dbReference type="SMART" id="SM00184">
    <property type="entry name" value="RING"/>
    <property type="match status" value="1"/>
</dbReference>
<keyword evidence="3" id="KW-0399">Innate immunity</keyword>
<dbReference type="InterPro" id="IPR051051">
    <property type="entry name" value="E3_ubiq-ligase_TRIM/RNF"/>
</dbReference>
<comment type="subcellular location">
    <subcellularLocation>
        <location evidence="1">Cytoplasm</location>
    </subcellularLocation>
</comment>
<keyword evidence="4" id="KW-0479">Metal-binding</keyword>
<keyword evidence="7" id="KW-0391">Immunity</keyword>
<feature type="domain" description="B30.2/SPRY" evidence="11">
    <location>
        <begin position="318"/>
        <end position="513"/>
    </location>
</feature>
<dbReference type="InterPro" id="IPR017907">
    <property type="entry name" value="Znf_RING_CS"/>
</dbReference>
<dbReference type="InterPro" id="IPR058030">
    <property type="entry name" value="TRIM8/14/16/25/29/45/65_CC"/>
</dbReference>
<dbReference type="InterPro" id="IPR013083">
    <property type="entry name" value="Znf_RING/FYVE/PHD"/>
</dbReference>
<evidence type="ECO:0000259" key="11">
    <source>
        <dbReference type="PROSITE" id="PS50188"/>
    </source>
</evidence>
<dbReference type="InterPro" id="IPR013320">
    <property type="entry name" value="ConA-like_dom_sf"/>
</dbReference>
<dbReference type="InterPro" id="IPR003879">
    <property type="entry name" value="Butyrophylin_SPRY"/>
</dbReference>
<evidence type="ECO:0000256" key="2">
    <source>
        <dbReference type="ARBA" id="ARBA00022490"/>
    </source>
</evidence>
<dbReference type="CDD" id="cd12896">
    <property type="entry name" value="SPRY_PRY_TRIM65"/>
    <property type="match status" value="1"/>
</dbReference>
<dbReference type="OrthoDB" id="5951542at2759"/>
<evidence type="ECO:0000313" key="12">
    <source>
        <dbReference type="Proteomes" id="UP000504623"/>
    </source>
</evidence>
<dbReference type="PROSITE" id="PS50089">
    <property type="entry name" value="ZF_RING_2"/>
    <property type="match status" value="1"/>
</dbReference>
<accession>A0A9B0TZV7</accession>
<keyword evidence="5 8" id="KW-0863">Zinc-finger</keyword>
<dbReference type="InterPro" id="IPR001841">
    <property type="entry name" value="Znf_RING"/>
</dbReference>
<evidence type="ECO:0000256" key="1">
    <source>
        <dbReference type="ARBA" id="ARBA00004496"/>
    </source>
</evidence>
<dbReference type="SUPFAM" id="SSF57845">
    <property type="entry name" value="B-box zinc-binding domain"/>
    <property type="match status" value="1"/>
</dbReference>
<dbReference type="InterPro" id="IPR048222">
    <property type="entry name" value="TRIM65_SPRY_PRY"/>
</dbReference>
<evidence type="ECO:0000259" key="10">
    <source>
        <dbReference type="PROSITE" id="PS50089"/>
    </source>
</evidence>
<dbReference type="PROSITE" id="PS00518">
    <property type="entry name" value="ZF_RING_1"/>
    <property type="match status" value="1"/>
</dbReference>
<name>A0A9B0TZV7_CHRAS</name>
<dbReference type="InterPro" id="IPR018957">
    <property type="entry name" value="Znf_C3HC4_RING-type"/>
</dbReference>
<keyword evidence="9" id="KW-0175">Coiled coil</keyword>
<evidence type="ECO:0000256" key="6">
    <source>
        <dbReference type="ARBA" id="ARBA00022833"/>
    </source>
</evidence>
<feature type="domain" description="RING-type" evidence="10">
    <location>
        <begin position="12"/>
        <end position="51"/>
    </location>
</feature>
<dbReference type="PRINTS" id="PR01407">
    <property type="entry name" value="BUTYPHLNCDUF"/>
</dbReference>
<keyword evidence="2" id="KW-0963">Cytoplasm</keyword>
<proteinExistence type="predicted"/>
<dbReference type="SUPFAM" id="SSF49899">
    <property type="entry name" value="Concanavalin A-like lectins/glucanases"/>
    <property type="match status" value="1"/>
</dbReference>
<protein>
    <submittedName>
        <fullName evidence="13">Tripartite motif-containing protein 65</fullName>
    </submittedName>
</protein>
<dbReference type="Gene3D" id="3.30.40.10">
    <property type="entry name" value="Zinc/RING finger domain, C3HC4 (zinc finger)"/>
    <property type="match status" value="1"/>
</dbReference>
<evidence type="ECO:0000256" key="4">
    <source>
        <dbReference type="ARBA" id="ARBA00022723"/>
    </source>
</evidence>
<dbReference type="PANTHER" id="PTHR25465">
    <property type="entry name" value="B-BOX DOMAIN CONTAINING"/>
    <property type="match status" value="1"/>
</dbReference>
<evidence type="ECO:0000256" key="9">
    <source>
        <dbReference type="SAM" id="Coils"/>
    </source>
</evidence>
<dbReference type="GO" id="GO:0045087">
    <property type="term" value="P:innate immune response"/>
    <property type="evidence" value="ECO:0007669"/>
    <property type="project" value="UniProtKB-KW"/>
</dbReference>
<evidence type="ECO:0000313" key="13">
    <source>
        <dbReference type="RefSeq" id="XP_006869734.1"/>
    </source>
</evidence>
<dbReference type="InterPro" id="IPR003877">
    <property type="entry name" value="SPRY_dom"/>
</dbReference>
<sequence>MAAEIFEEKLTCAICLGLYRDPVTLPCGHNFCGVCIKDSVTRLGRECPECRELVPDCAALRRNVALSNVVELVQAAKWEPKPRPGAQPGALTELGPAACCPRHGRPLDLFCRTEGICVCSACTVFECRLHELALLEDERQEREAQLKATLETTVQQAARAKAELQKLQQRSSQIQSSACNLASMVSSKFSCLLRALETRQASALKAIEEAKTEQLVKAQVGEQQLQDHLEALARHDCKVQNLLGQPDDRTFLQESQLLAPPEPLRPLTPLQWNEDQQLGDLKKLLSQLDDLVLEEGAHPRVPAEAADLGPMEAPVPVAPVPSPVCPLRRDLWQNYRNLTFDPDSANRHLHLSCQNRKVRHRREPRDQASPNSFDLWQVQCTESFQAGRHYWEVRVSSHSVTLGVAYPELERNKQGTHIDNIGRGPSSWGLCLQEGGSQAWHNGEAKKLPAVSGRLLGMDLDLASGHLAFYSLEPQIQHLYTFHAIFTQPLYPVFWLLEGRTLALCHRPGSQEDTSEPN</sequence>
<dbReference type="SUPFAM" id="SSF57850">
    <property type="entry name" value="RING/U-box"/>
    <property type="match status" value="1"/>
</dbReference>
<dbReference type="Pfam" id="PF00097">
    <property type="entry name" value="zf-C3HC4"/>
    <property type="match status" value="1"/>
</dbReference>
<evidence type="ECO:0000256" key="8">
    <source>
        <dbReference type="PROSITE-ProRule" id="PRU00175"/>
    </source>
</evidence>
<dbReference type="Pfam" id="PF25600">
    <property type="entry name" value="TRIM_CC"/>
    <property type="match status" value="1"/>
</dbReference>